<protein>
    <submittedName>
        <fullName evidence="1">Ribosomal RNA small subunit methyltransferase H</fullName>
    </submittedName>
</protein>
<keyword evidence="2" id="KW-1185">Reference proteome</keyword>
<dbReference type="AlphaFoldDB" id="A0A0B0PUD3"/>
<evidence type="ECO:0000313" key="1">
    <source>
        <dbReference type="EMBL" id="KHG28044.1"/>
    </source>
</evidence>
<dbReference type="GO" id="GO:0008168">
    <property type="term" value="F:methyltransferase activity"/>
    <property type="evidence" value="ECO:0007669"/>
    <property type="project" value="UniProtKB-KW"/>
</dbReference>
<sequence>MLSPLGKPLFWATNFFSVVSPYSSTLRFKCGSTNCTDQCCGLVMNDMRIRPGMRTFHGLVGHWNVITVTVGTFMLDSATTAILIVEEDSVEGDYTRVTLASEPLVYFCIMHSYSGKWFIDFFSIQHM</sequence>
<proteinExistence type="predicted"/>
<accession>A0A0B0PUD3</accession>
<reference evidence="2" key="1">
    <citation type="submission" date="2014-09" db="EMBL/GenBank/DDBJ databases">
        <authorList>
            <person name="Mudge J."/>
            <person name="Ramaraj T."/>
            <person name="Lindquist I.E."/>
            <person name="Bharti A.K."/>
            <person name="Sundararajan A."/>
            <person name="Cameron C.T."/>
            <person name="Woodward J.E."/>
            <person name="May G.D."/>
            <person name="Brubaker C."/>
            <person name="Broadhvest J."/>
            <person name="Wilkins T.A."/>
        </authorList>
    </citation>
    <scope>NUCLEOTIDE SEQUENCE</scope>
    <source>
        <strain evidence="2">cv. AKA8401</strain>
    </source>
</reference>
<dbReference type="EMBL" id="KN443350">
    <property type="protein sequence ID" value="KHG28044.1"/>
    <property type="molecule type" value="Genomic_DNA"/>
</dbReference>
<keyword evidence="1" id="KW-0489">Methyltransferase</keyword>
<name>A0A0B0PUD3_GOSAR</name>
<organism evidence="1 2">
    <name type="scientific">Gossypium arboreum</name>
    <name type="common">Tree cotton</name>
    <name type="synonym">Gossypium nanking</name>
    <dbReference type="NCBI Taxonomy" id="29729"/>
    <lineage>
        <taxon>Eukaryota</taxon>
        <taxon>Viridiplantae</taxon>
        <taxon>Streptophyta</taxon>
        <taxon>Embryophyta</taxon>
        <taxon>Tracheophyta</taxon>
        <taxon>Spermatophyta</taxon>
        <taxon>Magnoliopsida</taxon>
        <taxon>eudicotyledons</taxon>
        <taxon>Gunneridae</taxon>
        <taxon>Pentapetalae</taxon>
        <taxon>rosids</taxon>
        <taxon>malvids</taxon>
        <taxon>Malvales</taxon>
        <taxon>Malvaceae</taxon>
        <taxon>Malvoideae</taxon>
        <taxon>Gossypium</taxon>
    </lineage>
</organism>
<keyword evidence="1" id="KW-0808">Transferase</keyword>
<dbReference type="GO" id="GO:0032259">
    <property type="term" value="P:methylation"/>
    <property type="evidence" value="ECO:0007669"/>
    <property type="project" value="UniProtKB-KW"/>
</dbReference>
<gene>
    <name evidence="1" type="ORF">F383_15718</name>
</gene>
<dbReference type="Proteomes" id="UP000032142">
    <property type="component" value="Unassembled WGS sequence"/>
</dbReference>
<evidence type="ECO:0000313" key="2">
    <source>
        <dbReference type="Proteomes" id="UP000032142"/>
    </source>
</evidence>